<keyword evidence="5 9" id="KW-0418">Kinase</keyword>
<dbReference type="GO" id="GO:0005524">
    <property type="term" value="F:ATP binding"/>
    <property type="evidence" value="ECO:0007669"/>
    <property type="project" value="UniProtKB-KW"/>
</dbReference>
<accession>A0A0A9X172</accession>
<evidence type="ECO:0000256" key="6">
    <source>
        <dbReference type="ARBA" id="ARBA00022840"/>
    </source>
</evidence>
<dbReference type="EMBL" id="GBHO01029874">
    <property type="protein sequence ID" value="JAG13730.1"/>
    <property type="molecule type" value="Transcribed_RNA"/>
</dbReference>
<evidence type="ECO:0000256" key="7">
    <source>
        <dbReference type="PROSITE-ProRule" id="PRU00706"/>
    </source>
</evidence>
<evidence type="ECO:0000313" key="21">
    <source>
        <dbReference type="EMBL" id="JAG13731.1"/>
    </source>
</evidence>
<evidence type="ECO:0000313" key="22">
    <source>
        <dbReference type="EMBL" id="JAG13732.1"/>
    </source>
</evidence>
<evidence type="ECO:0000256" key="4">
    <source>
        <dbReference type="ARBA" id="ARBA00022741"/>
    </source>
</evidence>
<evidence type="ECO:0000256" key="9">
    <source>
        <dbReference type="RuleBase" id="RU004013"/>
    </source>
</evidence>
<comment type="caution">
    <text evidence="7">Lacks conserved residue(s) required for the propagation of feature annotation.</text>
</comment>
<evidence type="ECO:0000313" key="13">
    <source>
        <dbReference type="EMBL" id="JAG00670.1"/>
    </source>
</evidence>
<dbReference type="SMART" id="SM00562">
    <property type="entry name" value="NDK"/>
    <property type="match status" value="1"/>
</dbReference>
<dbReference type="Pfam" id="PF00334">
    <property type="entry name" value="NDK"/>
    <property type="match status" value="1"/>
</dbReference>
<sequence length="187" mass="21485">MFSFSPAQAYAFYGFLEDIFVEKLRSMLDSRIRKALQAEFKNQFHIDDAEYDVFTTIFKHKLARSEVNTIIAYMSGVHPDSIHTAEQLTKPGPARCLALLYRGENTIQVIREKLGSTDPSKAAVGTIRSDYGRDIMKNGAHASDSIESMTRERRIIGFTQNYPSMTKKTIEYWLSLREKMEWEKLGI</sequence>
<keyword evidence="4 9" id="KW-0547">Nucleotide-binding</keyword>
<dbReference type="EMBL" id="GBHO01042935">
    <property type="protein sequence ID" value="JAG00669.1"/>
    <property type="molecule type" value="Transcribed_RNA"/>
</dbReference>
<reference evidence="19" key="1">
    <citation type="journal article" date="2014" name="PLoS ONE">
        <title>Transcriptome-Based Identification of ABC Transporters in the Western Tarnished Plant Bug Lygus hesperus.</title>
        <authorList>
            <person name="Hull J.J."/>
            <person name="Chaney K."/>
            <person name="Geib S.M."/>
            <person name="Fabrick J.A."/>
            <person name="Brent C.S."/>
            <person name="Walsh D."/>
            <person name="Lavine L.C."/>
        </authorList>
    </citation>
    <scope>NUCLEOTIDE SEQUENCE</scope>
</reference>
<dbReference type="EMBL" id="GBHO01042928">
    <property type="protein sequence ID" value="JAG00676.1"/>
    <property type="molecule type" value="Transcribed_RNA"/>
</dbReference>
<dbReference type="EMBL" id="GBHO01029873">
    <property type="protein sequence ID" value="JAG13731.1"/>
    <property type="molecule type" value="Transcribed_RNA"/>
</dbReference>
<reference evidence="19" key="2">
    <citation type="submission" date="2014-07" db="EMBL/GenBank/DDBJ databases">
        <authorList>
            <person name="Hull J."/>
        </authorList>
    </citation>
    <scope>NUCLEOTIDE SEQUENCE</scope>
</reference>
<dbReference type="EMBL" id="GBHO01042933">
    <property type="protein sequence ID" value="JAG00671.1"/>
    <property type="molecule type" value="Transcribed_RNA"/>
</dbReference>
<dbReference type="EMBL" id="GBHO01042931">
    <property type="protein sequence ID" value="JAG00673.1"/>
    <property type="molecule type" value="Transcribed_RNA"/>
</dbReference>
<dbReference type="EMBL" id="GBHO01042934">
    <property type="protein sequence ID" value="JAG00670.1"/>
    <property type="molecule type" value="Transcribed_RNA"/>
</dbReference>
<dbReference type="AlphaFoldDB" id="A0A0A9X172"/>
<evidence type="ECO:0000256" key="5">
    <source>
        <dbReference type="ARBA" id="ARBA00022777"/>
    </source>
</evidence>
<dbReference type="PROSITE" id="PS51374">
    <property type="entry name" value="NDPK_LIKE"/>
    <property type="match status" value="1"/>
</dbReference>
<dbReference type="EMBL" id="GBHO01029872">
    <property type="protein sequence ID" value="JAG13732.1"/>
    <property type="molecule type" value="Transcribed_RNA"/>
</dbReference>
<proteinExistence type="inferred from homology"/>
<evidence type="ECO:0000259" key="10">
    <source>
        <dbReference type="SMART" id="SM00562"/>
    </source>
</evidence>
<dbReference type="GO" id="GO:0004550">
    <property type="term" value="F:nucleoside diphosphate kinase activity"/>
    <property type="evidence" value="ECO:0007669"/>
    <property type="project" value="UniProtKB-EC"/>
</dbReference>
<evidence type="ECO:0000256" key="1">
    <source>
        <dbReference type="ARBA" id="ARBA00001946"/>
    </source>
</evidence>
<keyword evidence="3 9" id="KW-0808">Transferase</keyword>
<evidence type="ECO:0000313" key="20">
    <source>
        <dbReference type="EMBL" id="JAG13730.1"/>
    </source>
</evidence>
<evidence type="ECO:0000313" key="11">
    <source>
        <dbReference type="EMBL" id="JAG00668.1"/>
    </source>
</evidence>
<evidence type="ECO:0000313" key="16">
    <source>
        <dbReference type="EMBL" id="JAG00674.1"/>
    </source>
</evidence>
<evidence type="ECO:0000313" key="14">
    <source>
        <dbReference type="EMBL" id="JAG00671.1"/>
    </source>
</evidence>
<dbReference type="PANTHER" id="PTHR11349">
    <property type="entry name" value="NUCLEOSIDE DIPHOSPHATE KINASE"/>
    <property type="match status" value="1"/>
</dbReference>
<dbReference type="EMBL" id="GBHO01029875">
    <property type="protein sequence ID" value="JAG13729.1"/>
    <property type="molecule type" value="Transcribed_RNA"/>
</dbReference>
<dbReference type="EC" id="2.7.4.6" evidence="9"/>
<dbReference type="GO" id="GO:0006228">
    <property type="term" value="P:UTP biosynthetic process"/>
    <property type="evidence" value="ECO:0007669"/>
    <property type="project" value="InterPro"/>
</dbReference>
<evidence type="ECO:0000313" key="17">
    <source>
        <dbReference type="EMBL" id="JAG00676.1"/>
    </source>
</evidence>
<dbReference type="InterPro" id="IPR001564">
    <property type="entry name" value="Nucleoside_diP_kinase"/>
</dbReference>
<dbReference type="EMBL" id="GBHO01042936">
    <property type="protein sequence ID" value="JAG00668.1"/>
    <property type="molecule type" value="Transcribed_RNA"/>
</dbReference>
<keyword evidence="6 9" id="KW-0067">ATP-binding</keyword>
<comment type="catalytic activity">
    <reaction evidence="9">
        <text>a 2'-deoxyribonucleoside 5'-diphosphate + ATP = a 2'-deoxyribonucleoside 5'-triphosphate + ADP</text>
        <dbReference type="Rhea" id="RHEA:44640"/>
        <dbReference type="ChEBI" id="CHEBI:30616"/>
        <dbReference type="ChEBI" id="CHEBI:61560"/>
        <dbReference type="ChEBI" id="CHEBI:73316"/>
        <dbReference type="ChEBI" id="CHEBI:456216"/>
        <dbReference type="EC" id="2.7.4.6"/>
    </reaction>
</comment>
<dbReference type="InterPro" id="IPR036850">
    <property type="entry name" value="NDK-like_dom_sf"/>
</dbReference>
<dbReference type="PROSITE" id="PS00469">
    <property type="entry name" value="NDPK"/>
    <property type="match status" value="1"/>
</dbReference>
<dbReference type="SUPFAM" id="SSF54919">
    <property type="entry name" value="Nucleoside diphosphate kinase, NDK"/>
    <property type="match status" value="1"/>
</dbReference>
<evidence type="ECO:0000256" key="8">
    <source>
        <dbReference type="RuleBase" id="RU004011"/>
    </source>
</evidence>
<comment type="cofactor">
    <cofactor evidence="1">
        <name>Mg(2+)</name>
        <dbReference type="ChEBI" id="CHEBI:18420"/>
    </cofactor>
</comment>
<evidence type="ECO:0000313" key="18">
    <source>
        <dbReference type="EMBL" id="JAG13728.1"/>
    </source>
</evidence>
<comment type="similarity">
    <text evidence="2 7 8">Belongs to the NDK family.</text>
</comment>
<dbReference type="Gene3D" id="3.30.70.141">
    <property type="entry name" value="Nucleoside diphosphate kinase-like domain"/>
    <property type="match status" value="1"/>
</dbReference>
<dbReference type="EMBL" id="GBHO01042930">
    <property type="protein sequence ID" value="JAG00674.1"/>
    <property type="molecule type" value="Transcribed_RNA"/>
</dbReference>
<evidence type="ECO:0000313" key="15">
    <source>
        <dbReference type="EMBL" id="JAG00673.1"/>
    </source>
</evidence>
<evidence type="ECO:0000256" key="2">
    <source>
        <dbReference type="ARBA" id="ARBA00008142"/>
    </source>
</evidence>
<gene>
    <name evidence="19" type="primary">ndk_9</name>
    <name evidence="15" type="synonym">ndk_0</name>
    <name evidence="16" type="synonym">ndk_1</name>
    <name evidence="18" type="synonym">ndk_10</name>
    <name evidence="22" type="synonym">ndk_17</name>
    <name evidence="14" type="synonym">ndk_18</name>
    <name evidence="11" type="synonym">ndk_19</name>
    <name evidence="21" type="synonym">ndk_20</name>
    <name evidence="13" type="synonym">ndk_3</name>
    <name evidence="17" type="synonym">ndk_4</name>
    <name evidence="12" type="synonym">ndk_7</name>
    <name evidence="20" type="synonym">ndk_8</name>
    <name evidence="11" type="ORF">CM83_29481</name>
    <name evidence="12" type="ORF">CM83_29489</name>
    <name evidence="13" type="ORF">CM83_29498</name>
    <name evidence="14" type="ORF">CM83_29507</name>
    <name evidence="15" type="ORF">CM83_29520</name>
    <name evidence="16" type="ORF">CM83_29529</name>
    <name evidence="17" type="ORF">CM83_29542</name>
    <name evidence="18" type="ORF">CM83_29551</name>
    <name evidence="19" type="ORF">CM83_29560</name>
    <name evidence="20" type="ORF">CM83_29569</name>
    <name evidence="21" type="ORF">CM83_29578</name>
    <name evidence="22" type="ORF">CM83_29586</name>
</gene>
<dbReference type="PRINTS" id="PR01243">
    <property type="entry name" value="NUCDPKINASE"/>
</dbReference>
<dbReference type="InterPro" id="IPR023005">
    <property type="entry name" value="Nucleoside_diP_kinase_AS"/>
</dbReference>
<name>A0A0A9X172_LYGHE</name>
<protein>
    <recommendedName>
        <fullName evidence="9">Nucleoside diphosphate kinase</fullName>
        <ecNumber evidence="9">2.7.4.6</ecNumber>
    </recommendedName>
</protein>
<dbReference type="GO" id="GO:0006241">
    <property type="term" value="P:CTP biosynthetic process"/>
    <property type="evidence" value="ECO:0007669"/>
    <property type="project" value="InterPro"/>
</dbReference>
<evidence type="ECO:0000256" key="3">
    <source>
        <dbReference type="ARBA" id="ARBA00022679"/>
    </source>
</evidence>
<organism evidence="19">
    <name type="scientific">Lygus hesperus</name>
    <name type="common">Western plant bug</name>
    <dbReference type="NCBI Taxonomy" id="30085"/>
    <lineage>
        <taxon>Eukaryota</taxon>
        <taxon>Metazoa</taxon>
        <taxon>Ecdysozoa</taxon>
        <taxon>Arthropoda</taxon>
        <taxon>Hexapoda</taxon>
        <taxon>Insecta</taxon>
        <taxon>Pterygota</taxon>
        <taxon>Neoptera</taxon>
        <taxon>Paraneoptera</taxon>
        <taxon>Hemiptera</taxon>
        <taxon>Heteroptera</taxon>
        <taxon>Panheteroptera</taxon>
        <taxon>Cimicomorpha</taxon>
        <taxon>Miridae</taxon>
        <taxon>Mirini</taxon>
        <taxon>Lygus</taxon>
    </lineage>
</organism>
<evidence type="ECO:0000313" key="12">
    <source>
        <dbReference type="EMBL" id="JAG00669.1"/>
    </source>
</evidence>
<evidence type="ECO:0000313" key="19">
    <source>
        <dbReference type="EMBL" id="JAG13729.1"/>
    </source>
</evidence>
<dbReference type="GO" id="GO:0006183">
    <property type="term" value="P:GTP biosynthetic process"/>
    <property type="evidence" value="ECO:0007669"/>
    <property type="project" value="InterPro"/>
</dbReference>
<dbReference type="InterPro" id="IPR034907">
    <property type="entry name" value="NDK-like_dom"/>
</dbReference>
<feature type="domain" description="Nucleoside diphosphate kinase-like" evidence="10">
    <location>
        <begin position="21"/>
        <end position="157"/>
    </location>
</feature>
<dbReference type="EMBL" id="GBHO01029876">
    <property type="protein sequence ID" value="JAG13728.1"/>
    <property type="molecule type" value="Transcribed_RNA"/>
</dbReference>